<dbReference type="Gene3D" id="3.60.15.10">
    <property type="entry name" value="Ribonuclease Z/Hydroxyacylglutathione hydrolase-like"/>
    <property type="match status" value="1"/>
</dbReference>
<protein>
    <submittedName>
        <fullName evidence="3">MBL fold metallo-hydrolase</fullName>
    </submittedName>
</protein>
<accession>A0ABV7TEP2</accession>
<comment type="caution">
    <text evidence="3">The sequence shown here is derived from an EMBL/GenBank/DDBJ whole genome shotgun (WGS) entry which is preliminary data.</text>
</comment>
<name>A0ABV7TEP2_9RHOB</name>
<dbReference type="RefSeq" id="WP_386733699.1">
    <property type="nucleotide sequence ID" value="NZ_JBHRXI010000001.1"/>
</dbReference>
<organism evidence="3 4">
    <name type="scientific">Lutimaribacter marinistellae</name>
    <dbReference type="NCBI Taxonomy" id="1820329"/>
    <lineage>
        <taxon>Bacteria</taxon>
        <taxon>Pseudomonadati</taxon>
        <taxon>Pseudomonadota</taxon>
        <taxon>Alphaproteobacteria</taxon>
        <taxon>Rhodobacterales</taxon>
        <taxon>Roseobacteraceae</taxon>
        <taxon>Lutimaribacter</taxon>
    </lineage>
</organism>
<gene>
    <name evidence="3" type="ORF">ACFORG_01990</name>
</gene>
<sequence>MQVPYSVSASNGVGSPKVVGFFDQSTGSCQYICIDEATGACALIDVVLNFDPAAGRTSTESAQWALDFIQREGLKLEWILDTHPHADHLMASSWLKQRTGAPNAIGEKTREIAQLWRELYNLPDSFDPDSDFDRLFADGDEFAIGGLTARVMLSPGHTLGSITFVIGDAIFAHDTFMQPDAGTSRADFPGGSASDLYDSLMAILALPEHFRVFIGHDYGTDTRSSPAWESSVAQQKAANKHIGGGVSKEKFVEIREERDAKLGLPDRMLHALQVNLRGGRLPEPERDGHSYFKIPANRF</sequence>
<evidence type="ECO:0000313" key="3">
    <source>
        <dbReference type="EMBL" id="MFC3612518.1"/>
    </source>
</evidence>
<dbReference type="Pfam" id="PF00753">
    <property type="entry name" value="Lactamase_B"/>
    <property type="match status" value="1"/>
</dbReference>
<dbReference type="InterPro" id="IPR044528">
    <property type="entry name" value="POD-like_MBL-fold"/>
</dbReference>
<proteinExistence type="predicted"/>
<evidence type="ECO:0000313" key="4">
    <source>
        <dbReference type="Proteomes" id="UP001595629"/>
    </source>
</evidence>
<dbReference type="PANTHER" id="PTHR43084">
    <property type="entry name" value="PERSULFIDE DIOXYGENASE ETHE1"/>
    <property type="match status" value="1"/>
</dbReference>
<dbReference type="Proteomes" id="UP001595629">
    <property type="component" value="Unassembled WGS sequence"/>
</dbReference>
<evidence type="ECO:0000259" key="2">
    <source>
        <dbReference type="SMART" id="SM00849"/>
    </source>
</evidence>
<dbReference type="SUPFAM" id="SSF56281">
    <property type="entry name" value="Metallo-hydrolase/oxidoreductase"/>
    <property type="match status" value="1"/>
</dbReference>
<keyword evidence="4" id="KW-1185">Reference proteome</keyword>
<dbReference type="CDD" id="cd07724">
    <property type="entry name" value="POD-like_MBL-fold"/>
    <property type="match status" value="1"/>
</dbReference>
<dbReference type="InterPro" id="IPR036866">
    <property type="entry name" value="RibonucZ/Hydroxyglut_hydro"/>
</dbReference>
<dbReference type="EMBL" id="JBHRXI010000001">
    <property type="protein sequence ID" value="MFC3612518.1"/>
    <property type="molecule type" value="Genomic_DNA"/>
</dbReference>
<feature type="domain" description="Metallo-beta-lactamase" evidence="2">
    <location>
        <begin position="26"/>
        <end position="216"/>
    </location>
</feature>
<evidence type="ECO:0000256" key="1">
    <source>
        <dbReference type="ARBA" id="ARBA00022723"/>
    </source>
</evidence>
<dbReference type="InterPro" id="IPR051682">
    <property type="entry name" value="Mito_Persulfide_Diox"/>
</dbReference>
<dbReference type="SMART" id="SM00849">
    <property type="entry name" value="Lactamase_B"/>
    <property type="match status" value="1"/>
</dbReference>
<keyword evidence="1" id="KW-0479">Metal-binding</keyword>
<dbReference type="InterPro" id="IPR001279">
    <property type="entry name" value="Metallo-B-lactamas"/>
</dbReference>
<dbReference type="PANTHER" id="PTHR43084:SF1">
    <property type="entry name" value="PERSULFIDE DIOXYGENASE ETHE1, MITOCHONDRIAL"/>
    <property type="match status" value="1"/>
</dbReference>
<reference evidence="4" key="1">
    <citation type="journal article" date="2019" name="Int. J. Syst. Evol. Microbiol.">
        <title>The Global Catalogue of Microorganisms (GCM) 10K type strain sequencing project: providing services to taxonomists for standard genome sequencing and annotation.</title>
        <authorList>
            <consortium name="The Broad Institute Genomics Platform"/>
            <consortium name="The Broad Institute Genome Sequencing Center for Infectious Disease"/>
            <person name="Wu L."/>
            <person name="Ma J."/>
        </authorList>
    </citation>
    <scope>NUCLEOTIDE SEQUENCE [LARGE SCALE GENOMIC DNA]</scope>
    <source>
        <strain evidence="4">KCTC 42911</strain>
    </source>
</reference>